<dbReference type="EMBL" id="LT618793">
    <property type="protein sequence ID" value="SCQ78593.1"/>
    <property type="molecule type" value="Genomic_DNA"/>
</dbReference>
<gene>
    <name evidence="1" type="ORF">PFR_JS23_1155</name>
</gene>
<reference evidence="1 2" key="1">
    <citation type="submission" date="2016-09" db="EMBL/GenBank/DDBJ databases">
        <authorList>
            <person name="Laine KS P."/>
        </authorList>
    </citation>
    <scope>NUCLEOTIDE SEQUENCE [LARGE SCALE GENOMIC DNA]</scope>
    <source>
        <strain evidence="1">PFRJS-23</strain>
    </source>
</reference>
<evidence type="ECO:0000313" key="2">
    <source>
        <dbReference type="Proteomes" id="UP000250080"/>
    </source>
</evidence>
<dbReference type="Proteomes" id="UP000250080">
    <property type="component" value="Chromosome I"/>
</dbReference>
<sequence length="110" mass="11725">MSVSGEAYPGFDHAPDVLANVFHGDQGAYDAVKPSTILAKNHYPDTWAFFSYGTDDHYFGPSLQELAQQAAAAGMTVKVDPLENAGHLMPAVRGGLGAGLEWLYPRTGLS</sequence>
<dbReference type="GeneID" id="61222240"/>
<dbReference type="InterPro" id="IPR029058">
    <property type="entry name" value="AB_hydrolase_fold"/>
</dbReference>
<name>A0A509MDG6_9ACTN</name>
<dbReference type="OrthoDB" id="3723842at2"/>
<dbReference type="Gene3D" id="3.40.50.1820">
    <property type="entry name" value="alpha/beta hydrolase"/>
    <property type="match status" value="1"/>
</dbReference>
<dbReference type="SUPFAM" id="SSF53474">
    <property type="entry name" value="alpha/beta-Hydrolases"/>
    <property type="match status" value="1"/>
</dbReference>
<accession>A0A509MDG6</accession>
<organism evidence="1 2">
    <name type="scientific">Propionibacterium freudenreichii</name>
    <dbReference type="NCBI Taxonomy" id="1744"/>
    <lineage>
        <taxon>Bacteria</taxon>
        <taxon>Bacillati</taxon>
        <taxon>Actinomycetota</taxon>
        <taxon>Actinomycetes</taxon>
        <taxon>Propionibacteriales</taxon>
        <taxon>Propionibacteriaceae</taxon>
        <taxon>Propionibacterium</taxon>
    </lineage>
</organism>
<dbReference type="RefSeq" id="WP_143828478.1">
    <property type="nucleotide sequence ID" value="NZ_CDAH01000007.1"/>
</dbReference>
<protein>
    <submittedName>
        <fullName evidence="1">Uncharacterized protein</fullName>
    </submittedName>
</protein>
<evidence type="ECO:0000313" key="1">
    <source>
        <dbReference type="EMBL" id="SCQ78593.1"/>
    </source>
</evidence>
<proteinExistence type="predicted"/>
<dbReference type="AlphaFoldDB" id="A0A509MDG6"/>